<feature type="transmembrane region" description="Helical" evidence="1">
    <location>
        <begin position="34"/>
        <end position="53"/>
    </location>
</feature>
<gene>
    <name evidence="2" type="ORF">I5U13_15025</name>
    <name evidence="3" type="ORF">NCTC10036_00422</name>
</gene>
<keyword evidence="1" id="KW-1133">Transmembrane helix</keyword>
<dbReference type="AlphaFoldDB" id="A0A3S4WPB5"/>
<evidence type="ECO:0000256" key="1">
    <source>
        <dbReference type="SAM" id="Phobius"/>
    </source>
</evidence>
<keyword evidence="1" id="KW-0472">Membrane</keyword>
<dbReference type="Proteomes" id="UP000281904">
    <property type="component" value="Chromosome"/>
</dbReference>
<dbReference type="EMBL" id="LR134493">
    <property type="protein sequence ID" value="VEI61440.1"/>
    <property type="molecule type" value="Genomic_DNA"/>
</dbReference>
<organism evidence="3 4">
    <name type="scientific">Serratia rubidaea</name>
    <name type="common">Serratia marinorubra</name>
    <dbReference type="NCBI Taxonomy" id="61652"/>
    <lineage>
        <taxon>Bacteria</taxon>
        <taxon>Pseudomonadati</taxon>
        <taxon>Pseudomonadota</taxon>
        <taxon>Gammaproteobacteria</taxon>
        <taxon>Enterobacterales</taxon>
        <taxon>Yersiniaceae</taxon>
        <taxon>Serratia</taxon>
    </lineage>
</organism>
<dbReference type="EMBL" id="JADULK010000007">
    <property type="protein sequence ID" value="MBH1930966.1"/>
    <property type="molecule type" value="Genomic_DNA"/>
</dbReference>
<evidence type="ECO:0000313" key="5">
    <source>
        <dbReference type="Proteomes" id="UP000624159"/>
    </source>
</evidence>
<sequence>MIFLMRLLFGLVGSVMGGAALLSFAYFYEEPGNMKIIAPLGIVVVGILLLIVIDKLTPKKD</sequence>
<feature type="transmembrane region" description="Helical" evidence="1">
    <location>
        <begin position="7"/>
        <end position="28"/>
    </location>
</feature>
<accession>A0A3S4WPB5</accession>
<dbReference type="RefSeq" id="WP_126530343.1">
    <property type="nucleotide sequence ID" value="NZ_JADULK010000007.1"/>
</dbReference>
<keyword evidence="5" id="KW-1185">Reference proteome</keyword>
<dbReference type="Proteomes" id="UP000624159">
    <property type="component" value="Unassembled WGS sequence"/>
</dbReference>
<name>A0A3S4WPB5_SERRU</name>
<evidence type="ECO:0000313" key="3">
    <source>
        <dbReference type="EMBL" id="VEI61440.1"/>
    </source>
</evidence>
<proteinExistence type="predicted"/>
<reference evidence="2 5" key="2">
    <citation type="submission" date="2020-11" db="EMBL/GenBank/DDBJ databases">
        <title>Enhanced detection system for hospital associated transmission using whole genome sequencing surveillance.</title>
        <authorList>
            <person name="Harrison L.H."/>
            <person name="Van Tyne D."/>
            <person name="Marsh J.W."/>
            <person name="Griffith M.P."/>
            <person name="Snyder D.J."/>
            <person name="Cooper V.S."/>
            <person name="Mustapha M."/>
        </authorList>
    </citation>
    <scope>NUCLEOTIDE SEQUENCE [LARGE SCALE GENOMIC DNA]</scope>
    <source>
        <strain evidence="2 5">SER00230</strain>
    </source>
</reference>
<evidence type="ECO:0000313" key="4">
    <source>
        <dbReference type="Proteomes" id="UP000281904"/>
    </source>
</evidence>
<protein>
    <submittedName>
        <fullName evidence="3">Uncharacterized protein</fullName>
    </submittedName>
</protein>
<keyword evidence="1" id="KW-0812">Transmembrane</keyword>
<reference evidence="3 4" key="1">
    <citation type="submission" date="2018-12" db="EMBL/GenBank/DDBJ databases">
        <authorList>
            <consortium name="Pathogen Informatics"/>
        </authorList>
    </citation>
    <scope>NUCLEOTIDE SEQUENCE [LARGE SCALE GENOMIC DNA]</scope>
    <source>
        <strain evidence="3 4">NCTC10036</strain>
    </source>
</reference>
<evidence type="ECO:0000313" key="2">
    <source>
        <dbReference type="EMBL" id="MBH1930966.1"/>
    </source>
</evidence>